<keyword evidence="4" id="KW-1185">Reference proteome</keyword>
<keyword evidence="1" id="KW-0324">Glycolysis</keyword>
<dbReference type="CDD" id="cd07067">
    <property type="entry name" value="HP_PGM_like"/>
    <property type="match status" value="1"/>
</dbReference>
<evidence type="ECO:0000256" key="2">
    <source>
        <dbReference type="ARBA" id="ARBA00023235"/>
    </source>
</evidence>
<dbReference type="Gene3D" id="3.40.50.1240">
    <property type="entry name" value="Phosphoglycerate mutase-like"/>
    <property type="match status" value="1"/>
</dbReference>
<dbReference type="SUPFAM" id="SSF53254">
    <property type="entry name" value="Phosphoglycerate mutase-like"/>
    <property type="match status" value="1"/>
</dbReference>
<dbReference type="Proteomes" id="UP000661918">
    <property type="component" value="Unassembled WGS sequence"/>
</dbReference>
<reference evidence="4" key="1">
    <citation type="journal article" date="2019" name="Int. J. Syst. Evol. Microbiol.">
        <title>The Global Catalogue of Microorganisms (GCM) 10K type strain sequencing project: providing services to taxonomists for standard genome sequencing and annotation.</title>
        <authorList>
            <consortium name="The Broad Institute Genomics Platform"/>
            <consortium name="The Broad Institute Genome Sequencing Center for Infectious Disease"/>
            <person name="Wu L."/>
            <person name="Ma J."/>
        </authorList>
    </citation>
    <scope>NUCLEOTIDE SEQUENCE [LARGE SCALE GENOMIC DNA]</scope>
    <source>
        <strain evidence="4">JCM 15443</strain>
    </source>
</reference>
<evidence type="ECO:0000313" key="4">
    <source>
        <dbReference type="Proteomes" id="UP000661918"/>
    </source>
</evidence>
<dbReference type="RefSeq" id="WP_188902856.1">
    <property type="nucleotide sequence ID" value="NZ_BMOM01000008.1"/>
</dbReference>
<dbReference type="Pfam" id="PF00300">
    <property type="entry name" value="His_Phos_1"/>
    <property type="match status" value="1"/>
</dbReference>
<dbReference type="InterPro" id="IPR001345">
    <property type="entry name" value="PG/BPGM_mutase_AS"/>
</dbReference>
<sequence length="200" mass="20922">MTPGRLLLARHGQTTGNVAGILRGADSRNDPLTDEGHAQAHALARRVLALNPDAPRVYASSYCRAQQTAAPLAEALGVPVTVLDGLQEIDPGAWRGRPYADLRTHAQELLRPGGSVAFPGGESLEAVADRFTAALAPVLAGSGTPVVVSHGGALIAVLIRLLRAPPVETWRAGTFTHANAALTELTRTADGWSAARLNEH</sequence>
<dbReference type="InterPro" id="IPR029033">
    <property type="entry name" value="His_PPase_superfam"/>
</dbReference>
<dbReference type="PANTHER" id="PTHR48100:SF1">
    <property type="entry name" value="HISTIDINE PHOSPHATASE FAMILY PROTEIN-RELATED"/>
    <property type="match status" value="1"/>
</dbReference>
<accession>A0ABQ2GQQ7</accession>
<keyword evidence="2" id="KW-0413">Isomerase</keyword>
<gene>
    <name evidence="3" type="ORF">GCM10010841_14250</name>
</gene>
<protein>
    <submittedName>
        <fullName evidence="3">Phosphoglycerate mutase</fullName>
    </submittedName>
</protein>
<dbReference type="InterPro" id="IPR050275">
    <property type="entry name" value="PGM_Phosphatase"/>
</dbReference>
<evidence type="ECO:0000256" key="1">
    <source>
        <dbReference type="ARBA" id="ARBA00023152"/>
    </source>
</evidence>
<comment type="caution">
    <text evidence="3">The sequence shown here is derived from an EMBL/GenBank/DDBJ whole genome shotgun (WGS) entry which is preliminary data.</text>
</comment>
<dbReference type="InterPro" id="IPR013078">
    <property type="entry name" value="His_Pase_superF_clade-1"/>
</dbReference>
<dbReference type="PROSITE" id="PS00175">
    <property type="entry name" value="PG_MUTASE"/>
    <property type="match status" value="1"/>
</dbReference>
<dbReference type="SMART" id="SM00855">
    <property type="entry name" value="PGAM"/>
    <property type="match status" value="1"/>
</dbReference>
<evidence type="ECO:0000313" key="3">
    <source>
        <dbReference type="EMBL" id="GGM07220.1"/>
    </source>
</evidence>
<organism evidence="3 4">
    <name type="scientific">Deinococcus aerophilus</name>
    <dbReference type="NCBI Taxonomy" id="522488"/>
    <lineage>
        <taxon>Bacteria</taxon>
        <taxon>Thermotogati</taxon>
        <taxon>Deinococcota</taxon>
        <taxon>Deinococci</taxon>
        <taxon>Deinococcales</taxon>
        <taxon>Deinococcaceae</taxon>
        <taxon>Deinococcus</taxon>
    </lineage>
</organism>
<dbReference type="EMBL" id="BMOM01000008">
    <property type="protein sequence ID" value="GGM07220.1"/>
    <property type="molecule type" value="Genomic_DNA"/>
</dbReference>
<name>A0ABQ2GQQ7_9DEIO</name>
<dbReference type="PANTHER" id="PTHR48100">
    <property type="entry name" value="BROAD-SPECIFICITY PHOSPHATASE YOR283W-RELATED"/>
    <property type="match status" value="1"/>
</dbReference>
<proteinExistence type="predicted"/>